<evidence type="ECO:0000313" key="5">
    <source>
        <dbReference type="Proteomes" id="UP000694403"/>
    </source>
</evidence>
<evidence type="ECO:0000256" key="1">
    <source>
        <dbReference type="ARBA" id="ARBA00023157"/>
    </source>
</evidence>
<dbReference type="AlphaFoldDB" id="A0A8C3SDB7"/>
<dbReference type="CDD" id="cd00112">
    <property type="entry name" value="LDLa"/>
    <property type="match status" value="1"/>
</dbReference>
<keyword evidence="5" id="KW-1185">Reference proteome</keyword>
<dbReference type="SMART" id="SM00192">
    <property type="entry name" value="LDLa"/>
    <property type="match status" value="1"/>
</dbReference>
<keyword evidence="1" id="KW-1015">Disulfide bond</keyword>
<dbReference type="InterPro" id="IPR002172">
    <property type="entry name" value="LDrepeatLR_classA_rpt"/>
</dbReference>
<dbReference type="SUPFAM" id="SSF57424">
    <property type="entry name" value="LDL receptor-like module"/>
    <property type="match status" value="1"/>
</dbReference>
<feature type="region of interest" description="Disordered" evidence="3">
    <location>
        <begin position="116"/>
        <end position="145"/>
    </location>
</feature>
<reference evidence="4" key="2">
    <citation type="submission" date="2025-09" db="UniProtKB">
        <authorList>
            <consortium name="Ensembl"/>
        </authorList>
    </citation>
    <scope>IDENTIFICATION</scope>
</reference>
<dbReference type="Pfam" id="PF00057">
    <property type="entry name" value="Ldl_recept_a"/>
    <property type="match status" value="1"/>
</dbReference>
<dbReference type="PROSITE" id="PS50068">
    <property type="entry name" value="LDLRA_2"/>
    <property type="match status" value="1"/>
</dbReference>
<dbReference type="InterPro" id="IPR023415">
    <property type="entry name" value="LDLR_class-A_CS"/>
</dbReference>
<organism evidence="4 5">
    <name type="scientific">Chelydra serpentina</name>
    <name type="common">Snapping turtle</name>
    <name type="synonym">Testudo serpentina</name>
    <dbReference type="NCBI Taxonomy" id="8475"/>
    <lineage>
        <taxon>Eukaryota</taxon>
        <taxon>Metazoa</taxon>
        <taxon>Chordata</taxon>
        <taxon>Craniata</taxon>
        <taxon>Vertebrata</taxon>
        <taxon>Euteleostomi</taxon>
        <taxon>Archelosauria</taxon>
        <taxon>Testudinata</taxon>
        <taxon>Testudines</taxon>
        <taxon>Cryptodira</taxon>
        <taxon>Durocryptodira</taxon>
        <taxon>Americhelydia</taxon>
        <taxon>Chelydroidea</taxon>
        <taxon>Chelydridae</taxon>
        <taxon>Chelydra</taxon>
    </lineage>
</organism>
<sequence>MGVRCPGPSLRWTQPPWGSPPGTLHPASLNTSVCLATPQALLTPLSPPGLTTCSSGSFQCPGTYVCVPERWLCDGDKDCADGSDESLAAGCCESPCGCRASATTRSSCARTGGACPRPCSATTTTTAPTAPTSSTASWTSVSTRS</sequence>
<feature type="region of interest" description="Disordered" evidence="3">
    <location>
        <begin position="1"/>
        <end position="22"/>
    </location>
</feature>
<name>A0A8C3SDB7_CHESE</name>
<reference evidence="4" key="1">
    <citation type="submission" date="2025-08" db="UniProtKB">
        <authorList>
            <consortium name="Ensembl"/>
        </authorList>
    </citation>
    <scope>IDENTIFICATION</scope>
</reference>
<dbReference type="Gene3D" id="4.10.400.10">
    <property type="entry name" value="Low-density Lipoprotein Receptor"/>
    <property type="match status" value="1"/>
</dbReference>
<protein>
    <submittedName>
        <fullName evidence="4">Uncharacterized protein</fullName>
    </submittedName>
</protein>
<dbReference type="PROSITE" id="PS01209">
    <property type="entry name" value="LDLRA_1"/>
    <property type="match status" value="1"/>
</dbReference>
<comment type="caution">
    <text evidence="2">Lacks conserved residue(s) required for the propagation of feature annotation.</text>
</comment>
<proteinExistence type="predicted"/>
<dbReference type="InterPro" id="IPR036055">
    <property type="entry name" value="LDL_receptor-like_sf"/>
</dbReference>
<accession>A0A8C3SDB7</accession>
<evidence type="ECO:0000313" key="4">
    <source>
        <dbReference type="Ensembl" id="ENSCSRP00000013249.1"/>
    </source>
</evidence>
<dbReference type="FunFam" id="4.10.400.10:FF:000015">
    <property type="entry name" value="Low-density lipoprotein receptor-related protein 1"/>
    <property type="match status" value="1"/>
</dbReference>
<dbReference type="Proteomes" id="UP000694403">
    <property type="component" value="Unplaced"/>
</dbReference>
<evidence type="ECO:0000256" key="3">
    <source>
        <dbReference type="SAM" id="MobiDB-lite"/>
    </source>
</evidence>
<evidence type="ECO:0000256" key="2">
    <source>
        <dbReference type="PROSITE-ProRule" id="PRU00124"/>
    </source>
</evidence>
<dbReference type="Ensembl" id="ENSCSRT00000013790.1">
    <property type="protein sequence ID" value="ENSCSRP00000013249.1"/>
    <property type="gene ID" value="ENSCSRG00000010056.1"/>
</dbReference>